<organism evidence="2 3">
    <name type="scientific">Serpentinicella alkaliphila</name>
    <dbReference type="NCBI Taxonomy" id="1734049"/>
    <lineage>
        <taxon>Bacteria</taxon>
        <taxon>Bacillati</taxon>
        <taxon>Bacillota</taxon>
        <taxon>Clostridia</taxon>
        <taxon>Peptostreptococcales</taxon>
        <taxon>Natronincolaceae</taxon>
        <taxon>Serpentinicella</taxon>
    </lineage>
</organism>
<dbReference type="AlphaFoldDB" id="A0A4R2TFZ6"/>
<keyword evidence="3" id="KW-1185">Reference proteome</keyword>
<dbReference type="RefSeq" id="WP_132848392.1">
    <property type="nucleotide sequence ID" value="NZ_CP058648.1"/>
</dbReference>
<dbReference type="Proteomes" id="UP000295504">
    <property type="component" value="Unassembled WGS sequence"/>
</dbReference>
<proteinExistence type="predicted"/>
<evidence type="ECO:0000313" key="3">
    <source>
        <dbReference type="Proteomes" id="UP000295504"/>
    </source>
</evidence>
<accession>A0A4R2TFZ6</accession>
<sequence length="506" mass="55253">MKSKISLILAFIMIFSLTACGGPSESNSEKFDINIVVREIEPTVLQTGNEATAIALKQYVYARLLTEQLATEDFSQISEAERKKRIDALVSAWETATKFTTSAEKLTNQAILELGNTASLPMSTKSPFSFLSVAYAAEKSKEFDQVAWAEKLTKQYDALKGAKRYNQLAKQLGVDAKTAYEQMTVAQKIIHEGAMADADWNNKVVNILQATKTTSKVAVFGLSLVATGGASVSVLEGAGFIASGIECAIEVADTSSTIILGEKNKVSVGFNELKKKTAPVTSVIGLLNFDLTNLQEKTKGTGDALVYISDSLMDLYFENKVLGMEISTSKDGKVTINGQVIDVTDLSEEAIKSTLETAGYPLPEGSMKILDLIQDTWNPDIEVMRARMEVLTATIFEEVSEEPPVMVAEDIFGTYSCVMKVADEEPQTEIITLRDNGDGTVTWISDDEEETILSYNANTNELYYESEGLTIEIQLSVKLGSVTGTGRMYGEFWDSPIDVVIDMVKL</sequence>
<protein>
    <recommendedName>
        <fullName evidence="4">Lipoprotein</fullName>
    </recommendedName>
</protein>
<evidence type="ECO:0000313" key="2">
    <source>
        <dbReference type="EMBL" id="TCQ02510.1"/>
    </source>
</evidence>
<gene>
    <name evidence="2" type="ORF">EDD79_101527</name>
</gene>
<comment type="caution">
    <text evidence="2">The sequence shown here is derived from an EMBL/GenBank/DDBJ whole genome shotgun (WGS) entry which is preliminary data.</text>
</comment>
<dbReference type="PROSITE" id="PS51257">
    <property type="entry name" value="PROKAR_LIPOPROTEIN"/>
    <property type="match status" value="1"/>
</dbReference>
<feature type="signal peptide" evidence="1">
    <location>
        <begin position="1"/>
        <end position="21"/>
    </location>
</feature>
<keyword evidence="1" id="KW-0732">Signal</keyword>
<evidence type="ECO:0008006" key="4">
    <source>
        <dbReference type="Google" id="ProtNLM"/>
    </source>
</evidence>
<dbReference type="EMBL" id="SLYC01000015">
    <property type="protein sequence ID" value="TCQ02510.1"/>
    <property type="molecule type" value="Genomic_DNA"/>
</dbReference>
<feature type="chain" id="PRO_5038808585" description="Lipoprotein" evidence="1">
    <location>
        <begin position="22"/>
        <end position="506"/>
    </location>
</feature>
<reference evidence="2 3" key="1">
    <citation type="submission" date="2019-03" db="EMBL/GenBank/DDBJ databases">
        <title>Genomic Encyclopedia of Type Strains, Phase IV (KMG-IV): sequencing the most valuable type-strain genomes for metagenomic binning, comparative biology and taxonomic classification.</title>
        <authorList>
            <person name="Goeker M."/>
        </authorList>
    </citation>
    <scope>NUCLEOTIDE SEQUENCE [LARGE SCALE GENOMIC DNA]</scope>
    <source>
        <strain evidence="2 3">DSM 100013</strain>
    </source>
</reference>
<evidence type="ECO:0000256" key="1">
    <source>
        <dbReference type="SAM" id="SignalP"/>
    </source>
</evidence>
<dbReference type="OrthoDB" id="286202at2"/>
<name>A0A4R2TFZ6_9FIRM</name>